<keyword evidence="4" id="KW-1185">Reference proteome</keyword>
<dbReference type="InParanoid" id="S7XV58"/>
<keyword evidence="1" id="KW-0813">Transport</keyword>
<organism evidence="3 4">
    <name type="scientific">Spraguea lophii (strain 42_110)</name>
    <name type="common">Microsporidian parasite</name>
    <dbReference type="NCBI Taxonomy" id="1358809"/>
    <lineage>
        <taxon>Eukaryota</taxon>
        <taxon>Fungi</taxon>
        <taxon>Fungi incertae sedis</taxon>
        <taxon>Microsporidia</taxon>
        <taxon>Spragueidae</taxon>
        <taxon>Spraguea</taxon>
    </lineage>
</organism>
<name>S7XV58_SPRLO</name>
<dbReference type="EMBL" id="ATCN01000132">
    <property type="protein sequence ID" value="EPR79743.1"/>
    <property type="molecule type" value="Genomic_DNA"/>
</dbReference>
<dbReference type="PANTHER" id="PTHR12730:SF0">
    <property type="entry name" value="PROTEIN SDA1 HOMOLOG"/>
    <property type="match status" value="1"/>
</dbReference>
<feature type="region of interest" description="Disordered" evidence="2">
    <location>
        <begin position="222"/>
        <end position="248"/>
    </location>
</feature>
<evidence type="ECO:0000256" key="1">
    <source>
        <dbReference type="RuleBase" id="RU365057"/>
    </source>
</evidence>
<evidence type="ECO:0000313" key="3">
    <source>
        <dbReference type="EMBL" id="EPR79743.1"/>
    </source>
</evidence>
<dbReference type="STRING" id="1358809.S7XV58"/>
<comment type="subcellular location">
    <subcellularLocation>
        <location evidence="1">Nucleus</location>
        <location evidence="1">Nucleolus</location>
    </subcellularLocation>
</comment>
<dbReference type="GO" id="GO:0042273">
    <property type="term" value="P:ribosomal large subunit biogenesis"/>
    <property type="evidence" value="ECO:0007669"/>
    <property type="project" value="UniProtKB-UniRule"/>
</dbReference>
<gene>
    <name evidence="3" type="ORF">SLOPH_2353</name>
</gene>
<sequence>MILIFLFDNYNEIEIIFFHKKLFYTMDLLLLKEKLSKDPELYKNEYIVQLELYKSLVKLPTLTKKNISILLDFLCFGSKYYNTEFSKVLIEHISYNKDDKIKIELLKSIFILKRKGHIDGNTFFDCIFNNCNKFRPYLNRCIKELSGDTNIIDIFYHYYKNGTEKQELFAVNLLIREYENNESERVKNILIEILLSDKKSKDMALFYFLDLIELEEDKEEIEEIHEKPRRGNRSKKVRKKEDTPKKEQEIPLEEKIKTKLSTFKNVDYSKIVKNLTEKESLKVAKNLFKVAKNTKGERDLKLKRLKLVSILKNLYSLKIELYSYIIRLIDPGRDDLNIIMTIFVESMSEQDIDGATRKIISTFCCEYHDDDFIVYGLNLLKEIALKFTLGEKILEEIKIFKFSKVKGIFYAYNLLQRVVKYGECEEREVDYIKKRRKKNNE</sequence>
<dbReference type="GO" id="GO:0005730">
    <property type="term" value="C:nucleolus"/>
    <property type="evidence" value="ECO:0007669"/>
    <property type="project" value="UniProtKB-SubCell"/>
</dbReference>
<feature type="compositionally biased region" description="Basic residues" evidence="2">
    <location>
        <begin position="227"/>
        <end position="238"/>
    </location>
</feature>
<comment type="similarity">
    <text evidence="1">Belongs to the SDA1 family.</text>
</comment>
<keyword evidence="1" id="KW-0690">Ribosome biogenesis</keyword>
<dbReference type="Proteomes" id="UP000014978">
    <property type="component" value="Unassembled WGS sequence"/>
</dbReference>
<dbReference type="HOGENOM" id="CLU_624084_0_0_1"/>
<comment type="caution">
    <text evidence="3">The sequence shown here is derived from an EMBL/GenBank/DDBJ whole genome shotgun (WGS) entry which is preliminary data.</text>
</comment>
<dbReference type="InterPro" id="IPR027312">
    <property type="entry name" value="Sda1"/>
</dbReference>
<dbReference type="OrthoDB" id="2196187at2759"/>
<protein>
    <recommendedName>
        <fullName evidence="1">Protein SDA1</fullName>
    </recommendedName>
</protein>
<keyword evidence="1" id="KW-0539">Nucleus</keyword>
<evidence type="ECO:0000256" key="2">
    <source>
        <dbReference type="SAM" id="MobiDB-lite"/>
    </source>
</evidence>
<reference evidence="4" key="1">
    <citation type="journal article" date="2013" name="PLoS Genet.">
        <title>The genome of Spraguea lophii and the basis of host-microsporidian interactions.</title>
        <authorList>
            <person name="Campbell S.E."/>
            <person name="Williams T.A."/>
            <person name="Yousuf A."/>
            <person name="Soanes D.M."/>
            <person name="Paszkiewicz K.H."/>
            <person name="Williams B.A.P."/>
        </authorList>
    </citation>
    <scope>NUCLEOTIDE SEQUENCE [LARGE SCALE GENOMIC DNA]</scope>
    <source>
        <strain evidence="4">42_110</strain>
    </source>
</reference>
<proteinExistence type="inferred from homology"/>
<evidence type="ECO:0000313" key="4">
    <source>
        <dbReference type="Proteomes" id="UP000014978"/>
    </source>
</evidence>
<dbReference type="AlphaFoldDB" id="S7XV58"/>
<keyword evidence="1" id="KW-0653">Protein transport</keyword>
<dbReference type="VEuPathDB" id="MicrosporidiaDB:SLOPH_2353"/>
<dbReference type="GO" id="GO:0000055">
    <property type="term" value="P:ribosomal large subunit export from nucleus"/>
    <property type="evidence" value="ECO:0007669"/>
    <property type="project" value="UniProtKB-UniRule"/>
</dbReference>
<comment type="function">
    <text evidence="1">Required for 60S pre-ribosomal subunits export to the cytoplasm.</text>
</comment>
<dbReference type="GO" id="GO:0015031">
    <property type="term" value="P:protein transport"/>
    <property type="evidence" value="ECO:0007669"/>
    <property type="project" value="UniProtKB-KW"/>
</dbReference>
<dbReference type="OMA" id="FECEFKL"/>
<accession>S7XV58</accession>
<dbReference type="PANTHER" id="PTHR12730">
    <property type="entry name" value="HSDA/SDA1-RELATED"/>
    <property type="match status" value="1"/>
</dbReference>
<feature type="compositionally biased region" description="Basic and acidic residues" evidence="2">
    <location>
        <begin position="239"/>
        <end position="248"/>
    </location>
</feature>